<keyword evidence="2" id="KW-0132">Cell division</keyword>
<feature type="repeat" description="WD" evidence="7">
    <location>
        <begin position="106"/>
        <end position="139"/>
    </location>
</feature>
<dbReference type="PROSITE" id="PS00678">
    <property type="entry name" value="WD_REPEATS_1"/>
    <property type="match status" value="1"/>
</dbReference>
<keyword evidence="1 7" id="KW-0853">WD repeat</keyword>
<dbReference type="InterPro" id="IPR015943">
    <property type="entry name" value="WD40/YVTN_repeat-like_dom_sf"/>
</dbReference>
<feature type="transmembrane region" description="Helical" evidence="8">
    <location>
        <begin position="245"/>
        <end position="264"/>
    </location>
</feature>
<evidence type="ECO:0000313" key="9">
    <source>
        <dbReference type="EMBL" id="KAH0859721.1"/>
    </source>
</evidence>
<keyword evidence="4" id="KW-0498">Mitosis</keyword>
<dbReference type="InterPro" id="IPR019775">
    <property type="entry name" value="WD40_repeat_CS"/>
</dbReference>
<dbReference type="SMART" id="SM00320">
    <property type="entry name" value="WD40"/>
    <property type="match status" value="3"/>
</dbReference>
<dbReference type="PROSITE" id="PS50294">
    <property type="entry name" value="WD_REPEATS_REGION"/>
    <property type="match status" value="1"/>
</dbReference>
<keyword evidence="8" id="KW-0472">Membrane</keyword>
<organism evidence="9 10">
    <name type="scientific">Brassica napus</name>
    <name type="common">Rape</name>
    <dbReference type="NCBI Taxonomy" id="3708"/>
    <lineage>
        <taxon>Eukaryota</taxon>
        <taxon>Viridiplantae</taxon>
        <taxon>Streptophyta</taxon>
        <taxon>Embryophyta</taxon>
        <taxon>Tracheophyta</taxon>
        <taxon>Spermatophyta</taxon>
        <taxon>Magnoliopsida</taxon>
        <taxon>eudicotyledons</taxon>
        <taxon>Gunneridae</taxon>
        <taxon>Pentapetalae</taxon>
        <taxon>rosids</taxon>
        <taxon>malvids</taxon>
        <taxon>Brassicales</taxon>
        <taxon>Brassicaceae</taxon>
        <taxon>Brassiceae</taxon>
        <taxon>Brassica</taxon>
    </lineage>
</organism>
<accession>A0ABQ7XXD5</accession>
<protein>
    <submittedName>
        <fullName evidence="9">Uncharacterized protein</fullName>
    </submittedName>
</protein>
<comment type="caution">
    <text evidence="9">The sequence shown here is derived from an EMBL/GenBank/DDBJ whole genome shotgun (WGS) entry which is preliminary data.</text>
</comment>
<dbReference type="SUPFAM" id="SSF50978">
    <property type="entry name" value="WD40 repeat-like"/>
    <property type="match status" value="1"/>
</dbReference>
<dbReference type="Proteomes" id="UP000824890">
    <property type="component" value="Unassembled WGS sequence"/>
</dbReference>
<comment type="function">
    <text evidence="6">Component of the anaphase promoting complex/cyclosome (APC/C), a cell cycle-regulated E3 ubiquitin-protein ligase complex that controls progression through mitosis and the G1 phase of the cell cycle.</text>
</comment>
<evidence type="ECO:0000256" key="4">
    <source>
        <dbReference type="ARBA" id="ARBA00022776"/>
    </source>
</evidence>
<dbReference type="EMBL" id="JAGKQM010000019">
    <property type="protein sequence ID" value="KAH0859721.1"/>
    <property type="molecule type" value="Genomic_DNA"/>
</dbReference>
<dbReference type="InterPro" id="IPR033010">
    <property type="entry name" value="Cdc20/Fizzy"/>
</dbReference>
<evidence type="ECO:0000256" key="3">
    <source>
        <dbReference type="ARBA" id="ARBA00022737"/>
    </source>
</evidence>
<evidence type="ECO:0000256" key="2">
    <source>
        <dbReference type="ARBA" id="ARBA00022618"/>
    </source>
</evidence>
<proteinExistence type="predicted"/>
<dbReference type="Gene3D" id="2.130.10.10">
    <property type="entry name" value="YVTN repeat-like/Quinoprotein amine dehydrogenase"/>
    <property type="match status" value="1"/>
</dbReference>
<reference evidence="9 10" key="1">
    <citation type="submission" date="2021-05" db="EMBL/GenBank/DDBJ databases">
        <title>Genome Assembly of Synthetic Allotetraploid Brassica napus Reveals Homoeologous Exchanges between Subgenomes.</title>
        <authorList>
            <person name="Davis J.T."/>
        </authorList>
    </citation>
    <scope>NUCLEOTIDE SEQUENCE [LARGE SCALE GENOMIC DNA]</scope>
    <source>
        <strain evidence="10">cv. Da-Ae</strain>
        <tissue evidence="9">Seedling</tissue>
    </source>
</reference>
<keyword evidence="8" id="KW-0812">Transmembrane</keyword>
<evidence type="ECO:0000256" key="5">
    <source>
        <dbReference type="ARBA" id="ARBA00023306"/>
    </source>
</evidence>
<keyword evidence="8" id="KW-1133">Transmembrane helix</keyword>
<evidence type="ECO:0000313" key="10">
    <source>
        <dbReference type="Proteomes" id="UP000824890"/>
    </source>
</evidence>
<keyword evidence="3" id="KW-0677">Repeat</keyword>
<dbReference type="PANTHER" id="PTHR19918:SF8">
    <property type="entry name" value="FI02843P"/>
    <property type="match status" value="1"/>
</dbReference>
<dbReference type="PANTHER" id="PTHR19918">
    <property type="entry name" value="CELL DIVISION CYCLE 20 CDC20 FIZZY -RELATED"/>
    <property type="match status" value="1"/>
</dbReference>
<evidence type="ECO:0000256" key="7">
    <source>
        <dbReference type="PROSITE-ProRule" id="PRU00221"/>
    </source>
</evidence>
<evidence type="ECO:0000256" key="8">
    <source>
        <dbReference type="SAM" id="Phobius"/>
    </source>
</evidence>
<dbReference type="PROSITE" id="PS50082">
    <property type="entry name" value="WD_REPEATS_2"/>
    <property type="match status" value="1"/>
</dbReference>
<evidence type="ECO:0000256" key="1">
    <source>
        <dbReference type="ARBA" id="ARBA00022574"/>
    </source>
</evidence>
<evidence type="ECO:0000256" key="6">
    <source>
        <dbReference type="ARBA" id="ARBA00023425"/>
    </source>
</evidence>
<name>A0ABQ7XXD5_BRANA</name>
<dbReference type="Pfam" id="PF00400">
    <property type="entry name" value="WD40"/>
    <property type="match status" value="2"/>
</dbReference>
<gene>
    <name evidence="9" type="ORF">HID58_087982</name>
</gene>
<dbReference type="InterPro" id="IPR001680">
    <property type="entry name" value="WD40_rpt"/>
</dbReference>
<sequence length="269" mass="29847">MLYTYGMLLYHQSPPRNGCTGLRNTCAVKALAWCPFQSSLLATGGGGGDGSIKFWNTHTGACLNSVHTGSQVCALFWSKKERELLSSHGNHLALLNYPSFLKIAELTGHTSSVLYMAQSPDGCTVASAAGDQTLRFWDVFGMPETAKKRDHKGRHDPFPHVIGPYRSGKSFLLNQLLSLSCYEGVLLISNTLDSAFSYNMFIKTCVGKSNVYDDRYAYCLLSGYLDILFDFALWIFNQIVYADVFFFRIFALATVMSSVLIYNLPETVS</sequence>
<dbReference type="InterPro" id="IPR036322">
    <property type="entry name" value="WD40_repeat_dom_sf"/>
</dbReference>
<keyword evidence="10" id="KW-1185">Reference proteome</keyword>
<keyword evidence="5" id="KW-0131">Cell cycle</keyword>